<reference evidence="3" key="1">
    <citation type="journal article" date="2019" name="Int. J. Syst. Evol. Microbiol.">
        <title>The Global Catalogue of Microorganisms (GCM) 10K type strain sequencing project: providing services to taxonomists for standard genome sequencing and annotation.</title>
        <authorList>
            <consortium name="The Broad Institute Genomics Platform"/>
            <consortium name="The Broad Institute Genome Sequencing Center for Infectious Disease"/>
            <person name="Wu L."/>
            <person name="Ma J."/>
        </authorList>
    </citation>
    <scope>NUCLEOTIDE SEQUENCE [LARGE SCALE GENOMIC DNA]</scope>
    <source>
        <strain evidence="3">CCUG 60529</strain>
    </source>
</reference>
<dbReference type="Pfam" id="PF06283">
    <property type="entry name" value="ThuA"/>
    <property type="match status" value="1"/>
</dbReference>
<dbReference type="InterPro" id="IPR029062">
    <property type="entry name" value="Class_I_gatase-like"/>
</dbReference>
<organism evidence="2 3">
    <name type="scientific">Mariniflexile aquimaris</name>
    <dbReference type="NCBI Taxonomy" id="881009"/>
    <lineage>
        <taxon>Bacteria</taxon>
        <taxon>Pseudomonadati</taxon>
        <taxon>Bacteroidota</taxon>
        <taxon>Flavobacteriia</taxon>
        <taxon>Flavobacteriales</taxon>
        <taxon>Flavobacteriaceae</taxon>
        <taxon>Mariniflexile</taxon>
    </lineage>
</organism>
<gene>
    <name evidence="2" type="ORF">ACFQ0I_12275</name>
</gene>
<dbReference type="EMBL" id="JBHTIB010000012">
    <property type="protein sequence ID" value="MFD0836546.1"/>
    <property type="molecule type" value="Genomic_DNA"/>
</dbReference>
<comment type="caution">
    <text evidence="2">The sequence shown here is derived from an EMBL/GenBank/DDBJ whole genome shotgun (WGS) entry which is preliminary data.</text>
</comment>
<evidence type="ECO:0000313" key="3">
    <source>
        <dbReference type="Proteomes" id="UP001597011"/>
    </source>
</evidence>
<feature type="domain" description="ThuA-like" evidence="1">
    <location>
        <begin position="96"/>
        <end position="325"/>
    </location>
</feature>
<dbReference type="InterPro" id="IPR029010">
    <property type="entry name" value="ThuA-like"/>
</dbReference>
<evidence type="ECO:0000313" key="2">
    <source>
        <dbReference type="EMBL" id="MFD0836546.1"/>
    </source>
</evidence>
<proteinExistence type="predicted"/>
<accession>A0ABW3BUD6</accession>
<protein>
    <submittedName>
        <fullName evidence="2">ThuA domain-containing protein</fullName>
    </submittedName>
</protein>
<evidence type="ECO:0000259" key="1">
    <source>
        <dbReference type="Pfam" id="PF06283"/>
    </source>
</evidence>
<keyword evidence="3" id="KW-1185">Reference proteome</keyword>
<sequence>MYIYYNLKDNQTMLRFKNFKLVATIILISVLSGCAMAQKPKPKLKALIIDGENSHGVWLKTTVMLKAYLEQTGLFEVDIDRTTYTWQGPHYNNTLGVADIKDLLTLYPITSEKQHIAVDEPTPDPDYSPNFETYAIVISNFGWKASNWPEATKKKFETYIKNGGGLVVVHAANNAWGDWEDFNKMTAIGGWDNRNEKNGPYLYYDENLVLQKDTTEGKAGTHGAQQEFVLDTREPEHPIMKGLPLSWKHAKDELYERLRGPAKNVTVLATSYSQVGEKATKRHEPLLMTITYGKGKIFHSTLGHMDYSMECVGFITTFQRGAEWAATGKVTQKVPADFPTKDAVRIRKWTE</sequence>
<dbReference type="SUPFAM" id="SSF52317">
    <property type="entry name" value="Class I glutamine amidotransferase-like"/>
    <property type="match status" value="1"/>
</dbReference>
<dbReference type="PANTHER" id="PTHR40469">
    <property type="entry name" value="SECRETED GLYCOSYL HYDROLASE"/>
    <property type="match status" value="1"/>
</dbReference>
<dbReference type="Gene3D" id="3.40.50.880">
    <property type="match status" value="1"/>
</dbReference>
<dbReference type="PANTHER" id="PTHR40469:SF2">
    <property type="entry name" value="GALACTOSE-BINDING DOMAIN-LIKE SUPERFAMILY PROTEIN"/>
    <property type="match status" value="1"/>
</dbReference>
<name>A0ABW3BUD6_9FLAO</name>
<dbReference type="Proteomes" id="UP001597011">
    <property type="component" value="Unassembled WGS sequence"/>
</dbReference>
<dbReference type="RefSeq" id="WP_379942673.1">
    <property type="nucleotide sequence ID" value="NZ_JBHTIB010000012.1"/>
</dbReference>